<evidence type="ECO:0000313" key="4">
    <source>
        <dbReference type="Proteomes" id="UP000070444"/>
    </source>
</evidence>
<dbReference type="Gene3D" id="1.20.5.110">
    <property type="match status" value="1"/>
</dbReference>
<name>A0A137PGP6_CONC2</name>
<dbReference type="InterPro" id="IPR001683">
    <property type="entry name" value="PX_dom"/>
</dbReference>
<keyword evidence="4" id="KW-1185">Reference proteome</keyword>
<dbReference type="Gene3D" id="3.30.1520.10">
    <property type="entry name" value="Phox-like domain"/>
    <property type="match status" value="1"/>
</dbReference>
<organism evidence="3 4">
    <name type="scientific">Conidiobolus coronatus (strain ATCC 28846 / CBS 209.66 / NRRL 28638)</name>
    <name type="common">Delacroixia coronata</name>
    <dbReference type="NCBI Taxonomy" id="796925"/>
    <lineage>
        <taxon>Eukaryota</taxon>
        <taxon>Fungi</taxon>
        <taxon>Fungi incertae sedis</taxon>
        <taxon>Zoopagomycota</taxon>
        <taxon>Entomophthoromycotina</taxon>
        <taxon>Entomophthoromycetes</taxon>
        <taxon>Entomophthorales</taxon>
        <taxon>Ancylistaceae</taxon>
        <taxon>Conidiobolus</taxon>
    </lineage>
</organism>
<sequence length="354" mass="40627">MVLEKVESILIERSELRTIPSSHISYRLTVRAAVRSWTVWHRYSEFVQLSNDLKRAVPSKTFPCQLPPKTSFTCISYDDEALIHQRRVGLQAFLREILLNKDESWRSTKEWAQFLQIPSNRTNNQNEEYSSKGWLSQHSVLQELVRDIRSTLIKREAAFSKGDQSLAHHLAAQARRQLVGLNTQLTQLDISLAALAKGPNPSLSEGELLRRRNLLSHLENEKHALMQLAQKNVSDHSSSRAVGAATESDRSELFRVTSPIHSNRVFGRKPDPKETAETRQLDNADLLQLQKDKMVEQDDYVGQFISILQKQRNMGDQIGEELDYHNQLLNEFSMDVDNTEANISKVNEMTKKIR</sequence>
<feature type="domain" description="PX" evidence="2">
    <location>
        <begin position="4"/>
        <end position="121"/>
    </location>
</feature>
<dbReference type="InterPro" id="IPR000727">
    <property type="entry name" value="T_SNARE_dom"/>
</dbReference>
<gene>
    <name evidence="3" type="ORF">CONCODRAFT_77012</name>
</gene>
<dbReference type="OMA" id="QASVRSW"/>
<dbReference type="SMART" id="SM00312">
    <property type="entry name" value="PX"/>
    <property type="match status" value="1"/>
</dbReference>
<dbReference type="InterPro" id="IPR036871">
    <property type="entry name" value="PX_dom_sf"/>
</dbReference>
<dbReference type="SUPFAM" id="SSF58038">
    <property type="entry name" value="SNARE fusion complex"/>
    <property type="match status" value="1"/>
</dbReference>
<dbReference type="PROSITE" id="PS50192">
    <property type="entry name" value="T_SNARE"/>
    <property type="match status" value="1"/>
</dbReference>
<dbReference type="Pfam" id="PF00787">
    <property type="entry name" value="PX"/>
    <property type="match status" value="1"/>
</dbReference>
<evidence type="ECO:0000313" key="3">
    <source>
        <dbReference type="EMBL" id="KXN74158.1"/>
    </source>
</evidence>
<protein>
    <submittedName>
        <fullName evidence="3">Phox-like protein</fullName>
    </submittedName>
</protein>
<dbReference type="EMBL" id="KQ964427">
    <property type="protein sequence ID" value="KXN74158.1"/>
    <property type="molecule type" value="Genomic_DNA"/>
</dbReference>
<dbReference type="SUPFAM" id="SSF64268">
    <property type="entry name" value="PX domain"/>
    <property type="match status" value="1"/>
</dbReference>
<reference evidence="3 4" key="1">
    <citation type="journal article" date="2015" name="Genome Biol. Evol.">
        <title>Phylogenomic analyses indicate that early fungi evolved digesting cell walls of algal ancestors of land plants.</title>
        <authorList>
            <person name="Chang Y."/>
            <person name="Wang S."/>
            <person name="Sekimoto S."/>
            <person name="Aerts A.L."/>
            <person name="Choi C."/>
            <person name="Clum A."/>
            <person name="LaButti K.M."/>
            <person name="Lindquist E.A."/>
            <person name="Yee Ngan C."/>
            <person name="Ohm R.A."/>
            <person name="Salamov A.A."/>
            <person name="Grigoriev I.V."/>
            <person name="Spatafora J.W."/>
            <person name="Berbee M.L."/>
        </authorList>
    </citation>
    <scope>NUCLEOTIDE SEQUENCE [LARGE SCALE GENOMIC DNA]</scope>
    <source>
        <strain evidence="3 4">NRRL 28638</strain>
    </source>
</reference>
<dbReference type="Proteomes" id="UP000070444">
    <property type="component" value="Unassembled WGS sequence"/>
</dbReference>
<evidence type="ECO:0000259" key="1">
    <source>
        <dbReference type="PROSITE" id="PS50192"/>
    </source>
</evidence>
<feature type="domain" description="T-SNARE coiled-coil homology" evidence="1">
    <location>
        <begin position="291"/>
        <end position="353"/>
    </location>
</feature>
<dbReference type="STRING" id="796925.A0A137PGP6"/>
<dbReference type="PROSITE" id="PS50195">
    <property type="entry name" value="PX"/>
    <property type="match status" value="1"/>
</dbReference>
<dbReference type="GO" id="GO:0035091">
    <property type="term" value="F:phosphatidylinositol binding"/>
    <property type="evidence" value="ECO:0007669"/>
    <property type="project" value="InterPro"/>
</dbReference>
<dbReference type="OrthoDB" id="428895at2759"/>
<proteinExistence type="predicted"/>
<dbReference type="AlphaFoldDB" id="A0A137PGP6"/>
<evidence type="ECO:0000259" key="2">
    <source>
        <dbReference type="PROSITE" id="PS50195"/>
    </source>
</evidence>
<accession>A0A137PGP6</accession>